<sequence length="391" mass="43708">MHFSLTFLLCLSLAVLVTGKKKKEESQEEDSDDFVEMTHKARFYIKIGDKEMGDFIVGLFGKVVPKTVKNFISLVEGYETETGEVLTYQGSKFHRILKEFAIQAGDFEFGNGTGGRSIYGKKFPDENFKLKFYGPGWVAMANSGRDTNGSQFFITLRHTKWLDGKHVVFGKVVHGMNVIRWIEMTKTKSVDGQPVEDVVITKCDILGVLEQDKWAWFDITIGGVYAGRVVIGVFARTVPKTAKNFLHLASGKPDVTYKGTKFHRIKPNFLIQGGDIVNGDGSGGRSIYGNKFPDENFDLHHYGAGWVAMANSGKDTNASQFYITLKKTNWLDGKHVVFGKVLHGMKTLRKIELTQTDEKDRPVQAVVIVDCGVDSVERPFAVQRAPAEEND</sequence>
<dbReference type="Pfam" id="PF00160">
    <property type="entry name" value="Pro_isomerase"/>
    <property type="match status" value="2"/>
</dbReference>
<dbReference type="PANTHER" id="PTHR11071">
    <property type="entry name" value="PEPTIDYL-PROLYL CIS-TRANS ISOMERASE"/>
    <property type="match status" value="1"/>
</dbReference>
<evidence type="ECO:0000313" key="9">
    <source>
        <dbReference type="Proteomes" id="UP000245119"/>
    </source>
</evidence>
<comment type="caution">
    <text evidence="8">The sequence shown here is derived from an EMBL/GenBank/DDBJ whole genome shotgun (WGS) entry which is preliminary data.</text>
</comment>
<gene>
    <name evidence="8" type="ORF">C0Q70_00390</name>
</gene>
<feature type="domain" description="PPIase cyclophilin-type" evidence="7">
    <location>
        <begin position="216"/>
        <end position="373"/>
    </location>
</feature>
<keyword evidence="4" id="KW-0697">Rotamase</keyword>
<keyword evidence="5" id="KW-0413">Isomerase</keyword>
<evidence type="ECO:0000256" key="6">
    <source>
        <dbReference type="SAM" id="SignalP"/>
    </source>
</evidence>
<proteinExistence type="predicted"/>
<accession>A0A2T7PWJ4</accession>
<dbReference type="GO" id="GO:0016018">
    <property type="term" value="F:cyclosporin A binding"/>
    <property type="evidence" value="ECO:0007669"/>
    <property type="project" value="TreeGrafter"/>
</dbReference>
<evidence type="ECO:0000256" key="5">
    <source>
        <dbReference type="ARBA" id="ARBA00023235"/>
    </source>
</evidence>
<evidence type="ECO:0000256" key="3">
    <source>
        <dbReference type="ARBA" id="ARBA00022729"/>
    </source>
</evidence>
<feature type="chain" id="PRO_5015607545" description="peptidylprolyl isomerase" evidence="6">
    <location>
        <begin position="20"/>
        <end position="391"/>
    </location>
</feature>
<evidence type="ECO:0000256" key="1">
    <source>
        <dbReference type="ARBA" id="ARBA00000971"/>
    </source>
</evidence>
<keyword evidence="3 6" id="KW-0732">Signal</keyword>
<evidence type="ECO:0000313" key="8">
    <source>
        <dbReference type="EMBL" id="PVD37789.1"/>
    </source>
</evidence>
<dbReference type="AlphaFoldDB" id="A0A2T7PWJ4"/>
<dbReference type="EC" id="5.2.1.8" evidence="2"/>
<dbReference type="PANTHER" id="PTHR11071:SF561">
    <property type="entry name" value="PEPTIDYL-PROLYL CIS-TRANS ISOMERASE D-RELATED"/>
    <property type="match status" value="1"/>
</dbReference>
<dbReference type="STRING" id="400727.A0A2T7PWJ4"/>
<evidence type="ECO:0000256" key="4">
    <source>
        <dbReference type="ARBA" id="ARBA00023110"/>
    </source>
</evidence>
<dbReference type="GO" id="GO:0005737">
    <property type="term" value="C:cytoplasm"/>
    <property type="evidence" value="ECO:0007669"/>
    <property type="project" value="TreeGrafter"/>
</dbReference>
<name>A0A2T7PWJ4_POMCA</name>
<dbReference type="OrthoDB" id="193499at2759"/>
<dbReference type="PROSITE" id="PS50072">
    <property type="entry name" value="CSA_PPIASE_2"/>
    <property type="match status" value="2"/>
</dbReference>
<comment type="catalytic activity">
    <reaction evidence="1">
        <text>[protein]-peptidylproline (omega=180) = [protein]-peptidylproline (omega=0)</text>
        <dbReference type="Rhea" id="RHEA:16237"/>
        <dbReference type="Rhea" id="RHEA-COMP:10747"/>
        <dbReference type="Rhea" id="RHEA-COMP:10748"/>
        <dbReference type="ChEBI" id="CHEBI:83833"/>
        <dbReference type="ChEBI" id="CHEBI:83834"/>
        <dbReference type="EC" id="5.2.1.8"/>
    </reaction>
</comment>
<feature type="domain" description="PPIase cyclophilin-type" evidence="7">
    <location>
        <begin position="42"/>
        <end position="205"/>
    </location>
</feature>
<evidence type="ECO:0000259" key="7">
    <source>
        <dbReference type="PROSITE" id="PS50072"/>
    </source>
</evidence>
<dbReference type="GO" id="GO:0003755">
    <property type="term" value="F:peptidyl-prolyl cis-trans isomerase activity"/>
    <property type="evidence" value="ECO:0007669"/>
    <property type="project" value="UniProtKB-KW"/>
</dbReference>
<evidence type="ECO:0000256" key="2">
    <source>
        <dbReference type="ARBA" id="ARBA00013194"/>
    </source>
</evidence>
<dbReference type="SUPFAM" id="SSF50891">
    <property type="entry name" value="Cyclophilin-like"/>
    <property type="match status" value="2"/>
</dbReference>
<organism evidence="8 9">
    <name type="scientific">Pomacea canaliculata</name>
    <name type="common">Golden apple snail</name>
    <dbReference type="NCBI Taxonomy" id="400727"/>
    <lineage>
        <taxon>Eukaryota</taxon>
        <taxon>Metazoa</taxon>
        <taxon>Spiralia</taxon>
        <taxon>Lophotrochozoa</taxon>
        <taxon>Mollusca</taxon>
        <taxon>Gastropoda</taxon>
        <taxon>Caenogastropoda</taxon>
        <taxon>Architaenioglossa</taxon>
        <taxon>Ampullarioidea</taxon>
        <taxon>Ampullariidae</taxon>
        <taxon>Pomacea</taxon>
    </lineage>
</organism>
<keyword evidence="9" id="KW-1185">Reference proteome</keyword>
<dbReference type="GO" id="GO:0006457">
    <property type="term" value="P:protein folding"/>
    <property type="evidence" value="ECO:0007669"/>
    <property type="project" value="TreeGrafter"/>
</dbReference>
<dbReference type="Proteomes" id="UP000245119">
    <property type="component" value="Linkage Group LG1"/>
</dbReference>
<reference evidence="8 9" key="1">
    <citation type="submission" date="2018-04" db="EMBL/GenBank/DDBJ databases">
        <title>The genome of golden apple snail Pomacea canaliculata provides insight into stress tolerance and invasive adaptation.</title>
        <authorList>
            <person name="Liu C."/>
            <person name="Liu B."/>
            <person name="Ren Y."/>
            <person name="Zhang Y."/>
            <person name="Wang H."/>
            <person name="Li S."/>
            <person name="Jiang F."/>
            <person name="Yin L."/>
            <person name="Zhang G."/>
            <person name="Qian W."/>
            <person name="Fan W."/>
        </authorList>
    </citation>
    <scope>NUCLEOTIDE SEQUENCE [LARGE SCALE GENOMIC DNA]</scope>
    <source>
        <strain evidence="8">SZHN2017</strain>
        <tissue evidence="8">Muscle</tissue>
    </source>
</reference>
<feature type="signal peptide" evidence="6">
    <location>
        <begin position="1"/>
        <end position="19"/>
    </location>
</feature>
<dbReference type="FunFam" id="2.40.100.10:FF:000025">
    <property type="entry name" value="Peptidyl-prolyl cis-trans isomerase CYP19-2"/>
    <property type="match status" value="1"/>
</dbReference>
<dbReference type="Gene3D" id="2.40.100.10">
    <property type="entry name" value="Cyclophilin-like"/>
    <property type="match status" value="2"/>
</dbReference>
<dbReference type="PRINTS" id="PR00153">
    <property type="entry name" value="CSAPPISMRASE"/>
</dbReference>
<dbReference type="InterPro" id="IPR002130">
    <property type="entry name" value="Cyclophilin-type_PPIase_dom"/>
</dbReference>
<dbReference type="InterPro" id="IPR029000">
    <property type="entry name" value="Cyclophilin-like_dom_sf"/>
</dbReference>
<protein>
    <recommendedName>
        <fullName evidence="2">peptidylprolyl isomerase</fullName>
        <ecNumber evidence="2">5.2.1.8</ecNumber>
    </recommendedName>
</protein>
<dbReference type="EMBL" id="PZQS01000001">
    <property type="protein sequence ID" value="PVD37789.1"/>
    <property type="molecule type" value="Genomic_DNA"/>
</dbReference>
<dbReference type="FunFam" id="2.40.100.10:FF:000001">
    <property type="entry name" value="Peptidyl-prolyl cis-trans isomerase"/>
    <property type="match status" value="1"/>
</dbReference>